<dbReference type="OMA" id="DVIRDVW"/>
<organism evidence="4">
    <name type="scientific">Oryza punctata</name>
    <name type="common">Red rice</name>
    <dbReference type="NCBI Taxonomy" id="4537"/>
    <lineage>
        <taxon>Eukaryota</taxon>
        <taxon>Viridiplantae</taxon>
        <taxon>Streptophyta</taxon>
        <taxon>Embryophyta</taxon>
        <taxon>Tracheophyta</taxon>
        <taxon>Spermatophyta</taxon>
        <taxon>Magnoliopsida</taxon>
        <taxon>Liliopsida</taxon>
        <taxon>Poales</taxon>
        <taxon>Poaceae</taxon>
        <taxon>BOP clade</taxon>
        <taxon>Oryzoideae</taxon>
        <taxon>Oryzeae</taxon>
        <taxon>Oryzinae</taxon>
        <taxon>Oryza</taxon>
    </lineage>
</organism>
<dbReference type="Pfam" id="PF04578">
    <property type="entry name" value="DUF594"/>
    <property type="match status" value="1"/>
</dbReference>
<feature type="transmembrane region" description="Helical" evidence="2">
    <location>
        <begin position="323"/>
        <end position="345"/>
    </location>
</feature>
<accession>A0A0E0LR63</accession>
<proteinExistence type="predicted"/>
<dbReference type="InterPro" id="IPR007658">
    <property type="entry name" value="DUF594"/>
</dbReference>
<evidence type="ECO:0000259" key="3">
    <source>
        <dbReference type="Pfam" id="PF13968"/>
    </source>
</evidence>
<reference evidence="4" key="2">
    <citation type="submission" date="2018-05" db="EMBL/GenBank/DDBJ databases">
        <title>OpunRS2 (Oryza punctata Reference Sequence Version 2).</title>
        <authorList>
            <person name="Zhang J."/>
            <person name="Kudrna D."/>
            <person name="Lee S."/>
            <person name="Talag J."/>
            <person name="Welchert J."/>
            <person name="Wing R.A."/>
        </authorList>
    </citation>
    <scope>NUCLEOTIDE SEQUENCE [LARGE SCALE GENOMIC DNA]</scope>
</reference>
<keyword evidence="2" id="KW-0812">Transmembrane</keyword>
<reference evidence="4" key="1">
    <citation type="submission" date="2015-04" db="UniProtKB">
        <authorList>
            <consortium name="EnsemblPlants"/>
        </authorList>
    </citation>
    <scope>IDENTIFICATION</scope>
</reference>
<dbReference type="STRING" id="4537.A0A0E0LR63"/>
<protein>
    <recommendedName>
        <fullName evidence="3">DUF4220 domain-containing protein</fullName>
    </recommendedName>
</protein>
<evidence type="ECO:0000313" key="4">
    <source>
        <dbReference type="EnsemblPlants" id="OPUNC08G02590.1"/>
    </source>
</evidence>
<name>A0A0E0LR63_ORYPU</name>
<keyword evidence="5" id="KW-1185">Reference proteome</keyword>
<dbReference type="EnsemblPlants" id="OPUNC08G02590.1">
    <property type="protein sequence ID" value="OPUNC08G02590.1"/>
    <property type="gene ID" value="OPUNC08G02590"/>
</dbReference>
<feature type="transmembrane region" description="Helical" evidence="2">
    <location>
        <begin position="14"/>
        <end position="35"/>
    </location>
</feature>
<dbReference type="Gramene" id="OPUNC08G02590.1">
    <property type="protein sequence ID" value="OPUNC08G02590.1"/>
    <property type="gene ID" value="OPUNC08G02590"/>
</dbReference>
<keyword evidence="2" id="KW-0472">Membrane</keyword>
<feature type="domain" description="DUF4220" evidence="3">
    <location>
        <begin position="50"/>
        <end position="363"/>
    </location>
</feature>
<sequence>MDTLSSALQWWEEWQLRILVLGCLGVQCLLAIFGGRRKSRIPAWYRLFIWLSYLGSDALAIYALATLFNRQKKLHYNNGSHDLEVVWAPILLIHLGGQIFITAYNMEDNELWRRHVLTAVSQITVALYVFCKSWSSSTDRRLLVAEILLFIIGVVKCFEKPLALKAASFNCLVSYSGLAKKASAISKERDLESFVKDARASVVKSCSENPPPQLLKEERINSLMERLRLPNNLFVDSTHPFSDRLDNLRCFWSLNAELAYYVILDGLSSIFNLLYTRNKLDIKHAYAATYCCMFTWPLTLALAIPAIGLLHSSHKQAYSHEDVIVTFVMVYGTLLLHIVSAFIILKSTIDLHDTVPQQSLIGSFARNKRHKGLIAITNWLQCKGMLDQYWCMKPYDKPMDITRLVRTYVRDGWTKYIQDAESYRRFNDNMGQWALERAQCGELLGWSLERPFDEIVLIWHVATDFCFNMPDKSYRPTEFHSPVPSPREMGRAISNYMMHLLFANPEMLMAGTRRNLFQTAYKELLVILKDEKDLRLNDEEKLMSMIIDKVKYKEDYFIHDAWLLAQELKVLGNEKMWDVIRDVWVEMLCFSAGRCRGYLHAKSLGSGVEYLSYVWLLLAHAGMETFSDKLQRRQQPRLSEYSQSLKPLNHKEEENPDAPLSPQGEGSIVPALEIVVSP</sequence>
<evidence type="ECO:0000313" key="5">
    <source>
        <dbReference type="Proteomes" id="UP000026962"/>
    </source>
</evidence>
<evidence type="ECO:0000256" key="2">
    <source>
        <dbReference type="SAM" id="Phobius"/>
    </source>
</evidence>
<dbReference type="Pfam" id="PF13968">
    <property type="entry name" value="DUF4220"/>
    <property type="match status" value="1"/>
</dbReference>
<dbReference type="InterPro" id="IPR025315">
    <property type="entry name" value="DUF4220"/>
</dbReference>
<feature type="region of interest" description="Disordered" evidence="1">
    <location>
        <begin position="641"/>
        <end position="669"/>
    </location>
</feature>
<feature type="transmembrane region" description="Helical" evidence="2">
    <location>
        <begin position="85"/>
        <end position="104"/>
    </location>
</feature>
<dbReference type="Proteomes" id="UP000026962">
    <property type="component" value="Chromosome 8"/>
</dbReference>
<dbReference type="eggNOG" id="ENOG502RRR5">
    <property type="taxonomic scope" value="Eukaryota"/>
</dbReference>
<feature type="transmembrane region" description="Helical" evidence="2">
    <location>
        <begin position="47"/>
        <end position="65"/>
    </location>
</feature>
<dbReference type="HOGENOM" id="CLU_009180_4_0_1"/>
<evidence type="ECO:0000256" key="1">
    <source>
        <dbReference type="SAM" id="MobiDB-lite"/>
    </source>
</evidence>
<keyword evidence="2" id="KW-1133">Transmembrane helix</keyword>
<dbReference type="PANTHER" id="PTHR31325">
    <property type="entry name" value="OS01G0798800 PROTEIN-RELATED"/>
    <property type="match status" value="1"/>
</dbReference>
<feature type="transmembrane region" description="Helical" evidence="2">
    <location>
        <begin position="287"/>
        <end position="311"/>
    </location>
</feature>
<dbReference type="AlphaFoldDB" id="A0A0E0LR63"/>